<comment type="subcellular location">
    <subcellularLocation>
        <location evidence="1">Membrane</location>
        <topology evidence="1">Single-pass type I membrane protein</topology>
    </subcellularLocation>
</comment>
<evidence type="ECO:0000256" key="3">
    <source>
        <dbReference type="ARBA" id="ARBA00022679"/>
    </source>
</evidence>
<evidence type="ECO:0000256" key="9">
    <source>
        <dbReference type="SAM" id="Phobius"/>
    </source>
</evidence>
<evidence type="ECO:0000259" key="10">
    <source>
        <dbReference type="PROSITE" id="PS50011"/>
    </source>
</evidence>
<comment type="caution">
    <text evidence="11">The sequence shown here is derived from an EMBL/GenBank/DDBJ whole genome shotgun (WGS) entry which is preliminary data.</text>
</comment>
<keyword evidence="6" id="KW-0067">ATP-binding</keyword>
<dbReference type="CDD" id="cd14014">
    <property type="entry name" value="STKc_PknB_like"/>
    <property type="match status" value="1"/>
</dbReference>
<feature type="region of interest" description="Disordered" evidence="8">
    <location>
        <begin position="524"/>
        <end position="579"/>
    </location>
</feature>
<feature type="domain" description="Protein kinase" evidence="10">
    <location>
        <begin position="16"/>
        <end position="298"/>
    </location>
</feature>
<dbReference type="Proteomes" id="UP000523007">
    <property type="component" value="Unassembled WGS sequence"/>
</dbReference>
<dbReference type="PANTHER" id="PTHR43671:SF13">
    <property type="entry name" value="SERINE_THREONINE-PROTEIN KINASE NEK2"/>
    <property type="match status" value="1"/>
</dbReference>
<dbReference type="GO" id="GO:0016020">
    <property type="term" value="C:membrane"/>
    <property type="evidence" value="ECO:0007669"/>
    <property type="project" value="UniProtKB-SubCell"/>
</dbReference>
<feature type="compositionally biased region" description="Pro residues" evidence="8">
    <location>
        <begin position="400"/>
        <end position="426"/>
    </location>
</feature>
<evidence type="ECO:0000256" key="5">
    <source>
        <dbReference type="ARBA" id="ARBA00022777"/>
    </source>
</evidence>
<feature type="compositionally biased region" description="Low complexity" evidence="8">
    <location>
        <begin position="431"/>
        <end position="443"/>
    </location>
</feature>
<keyword evidence="9" id="KW-0472">Membrane</keyword>
<dbReference type="PROSITE" id="PS50011">
    <property type="entry name" value="PROTEIN_KINASE_DOM"/>
    <property type="match status" value="1"/>
</dbReference>
<evidence type="ECO:0000256" key="4">
    <source>
        <dbReference type="ARBA" id="ARBA00022741"/>
    </source>
</evidence>
<evidence type="ECO:0000256" key="7">
    <source>
        <dbReference type="ARBA" id="ARBA00023170"/>
    </source>
</evidence>
<dbReference type="InterPro" id="IPR008266">
    <property type="entry name" value="Tyr_kinase_AS"/>
</dbReference>
<keyword evidence="7" id="KW-0675">Receptor</keyword>
<feature type="transmembrane region" description="Helical" evidence="9">
    <location>
        <begin position="489"/>
        <end position="512"/>
    </location>
</feature>
<dbReference type="InterPro" id="IPR038637">
    <property type="entry name" value="NPCBM_sf"/>
</dbReference>
<evidence type="ECO:0000256" key="2">
    <source>
        <dbReference type="ARBA" id="ARBA00012513"/>
    </source>
</evidence>
<feature type="compositionally biased region" description="Low complexity" evidence="8">
    <location>
        <begin position="460"/>
        <end position="480"/>
    </location>
</feature>
<evidence type="ECO:0000313" key="11">
    <source>
        <dbReference type="EMBL" id="MBB4931433.1"/>
    </source>
</evidence>
<evidence type="ECO:0000256" key="6">
    <source>
        <dbReference type="ARBA" id="ARBA00022840"/>
    </source>
</evidence>
<keyword evidence="9" id="KW-1133">Transmembrane helix</keyword>
<gene>
    <name evidence="11" type="ORF">F4561_002253</name>
</gene>
<keyword evidence="5" id="KW-0418">Kinase</keyword>
<dbReference type="InterPro" id="IPR000719">
    <property type="entry name" value="Prot_kinase_dom"/>
</dbReference>
<proteinExistence type="predicted"/>
<dbReference type="Gene3D" id="2.60.120.1060">
    <property type="entry name" value="NPCBM/NEW2 domain"/>
    <property type="match status" value="1"/>
</dbReference>
<feature type="region of interest" description="Disordered" evidence="8">
    <location>
        <begin position="322"/>
        <end position="486"/>
    </location>
</feature>
<dbReference type="InterPro" id="IPR011009">
    <property type="entry name" value="Kinase-like_dom_sf"/>
</dbReference>
<feature type="compositionally biased region" description="Acidic residues" evidence="8">
    <location>
        <begin position="539"/>
        <end position="550"/>
    </location>
</feature>
<keyword evidence="12" id="KW-1185">Reference proteome</keyword>
<dbReference type="Pfam" id="PF08305">
    <property type="entry name" value="NPCBM"/>
    <property type="match status" value="1"/>
</dbReference>
<dbReference type="PROSITE" id="PS00109">
    <property type="entry name" value="PROTEIN_KINASE_TYR"/>
    <property type="match status" value="1"/>
</dbReference>
<sequence>MSSELYVGPDSQPDKYRLVRSVGRGGEATLYLAEVSLAGQTEPVVVKVLDSDVAGNDEQFAELSRRWNEQAELLRFINRLGVVGVREHFEGAPEHREGGSGEYTDRSLYLVMNYVEGVDLRDWRAEHAVEGPKGQREVLRYLEQVAEVLDLLHSGKATPSKRAVVHGDLSPGNVMVSEEGQATLVDFGLSKIATRHMTAKPWFTPGYAAPEIFNGEYSAATDRYAFGAIVYFALAGEEPPPAPEQLRERFAALPVLAEAGEQQRDKVLVMFSAEPGDRPAALDWIRTLRSLSTSVPWSGPVSNPGGAAVAGAAGGAAAGAALAGAGHSPQDAEDGPAGGAGPTPPGGTARDTSAAGPTAGQPNGPGTNPARGAESRPAAPAASGPPSGSAGPPGSGGPAAAPPSGPRFSAPPPVPGPPPGQPPAPPEPRRPVGGMRGTPTAAGGPPPTTRPMAGPPAGGQPPQGAAAAHAGAPEPPGSGAAKKKSKKPLLIGMAVLAVVCMVAGSGLTYLALDRLEVFADDDATDDAAQSAADATPSPTEEDSEAEEDDAATAAASPEDRGPDEMSLAAEEPVQESDFQSALATVNAVEYDEALTATDGCTESAVEYNLGRDYAEFTTTVGLDDESPSGNEVTFTVLGDGEQLETKSLGLGEDAALTADVTDVLRLELLVEWGTCSGDGLTAVWAEPVVTR</sequence>
<name>A0A7W7RGX6_9ACTN</name>
<evidence type="ECO:0000256" key="1">
    <source>
        <dbReference type="ARBA" id="ARBA00004479"/>
    </source>
</evidence>
<dbReference type="Pfam" id="PF00069">
    <property type="entry name" value="Pkinase"/>
    <property type="match status" value="1"/>
</dbReference>
<dbReference type="EMBL" id="JACHJT010000001">
    <property type="protein sequence ID" value="MBB4931433.1"/>
    <property type="molecule type" value="Genomic_DNA"/>
</dbReference>
<dbReference type="GO" id="GO:0005524">
    <property type="term" value="F:ATP binding"/>
    <property type="evidence" value="ECO:0007669"/>
    <property type="project" value="UniProtKB-KW"/>
</dbReference>
<keyword evidence="3" id="KW-0808">Transferase</keyword>
<dbReference type="RefSeq" id="WP_184577600.1">
    <property type="nucleotide sequence ID" value="NZ_JACHJT010000001.1"/>
</dbReference>
<dbReference type="PANTHER" id="PTHR43671">
    <property type="entry name" value="SERINE/THREONINE-PROTEIN KINASE NEK"/>
    <property type="match status" value="1"/>
</dbReference>
<protein>
    <recommendedName>
        <fullName evidence="2">non-specific serine/threonine protein kinase</fullName>
        <ecNumber evidence="2">2.7.11.1</ecNumber>
    </recommendedName>
</protein>
<feature type="compositionally biased region" description="Low complexity" evidence="8">
    <location>
        <begin position="526"/>
        <end position="538"/>
    </location>
</feature>
<feature type="compositionally biased region" description="Low complexity" evidence="8">
    <location>
        <begin position="369"/>
        <end position="390"/>
    </location>
</feature>
<organism evidence="11 12">
    <name type="scientific">Lipingzhangella halophila</name>
    <dbReference type="NCBI Taxonomy" id="1783352"/>
    <lineage>
        <taxon>Bacteria</taxon>
        <taxon>Bacillati</taxon>
        <taxon>Actinomycetota</taxon>
        <taxon>Actinomycetes</taxon>
        <taxon>Streptosporangiales</taxon>
        <taxon>Nocardiopsidaceae</taxon>
        <taxon>Lipingzhangella</taxon>
    </lineage>
</organism>
<evidence type="ECO:0000313" key="12">
    <source>
        <dbReference type="Proteomes" id="UP000523007"/>
    </source>
</evidence>
<dbReference type="InterPro" id="IPR050660">
    <property type="entry name" value="NEK_Ser/Thr_kinase"/>
</dbReference>
<dbReference type="InterPro" id="IPR008979">
    <property type="entry name" value="Galactose-bd-like_sf"/>
</dbReference>
<keyword evidence="4" id="KW-0547">Nucleotide-binding</keyword>
<keyword evidence="9" id="KW-0812">Transmembrane</keyword>
<dbReference type="AlphaFoldDB" id="A0A7W7RGX6"/>
<dbReference type="Gene3D" id="3.30.200.20">
    <property type="entry name" value="Phosphorylase Kinase, domain 1"/>
    <property type="match status" value="1"/>
</dbReference>
<dbReference type="SUPFAM" id="SSF49785">
    <property type="entry name" value="Galactose-binding domain-like"/>
    <property type="match status" value="1"/>
</dbReference>
<dbReference type="SMART" id="SM00776">
    <property type="entry name" value="NPCBM"/>
    <property type="match status" value="1"/>
</dbReference>
<dbReference type="Gene3D" id="1.10.510.10">
    <property type="entry name" value="Transferase(Phosphotransferase) domain 1"/>
    <property type="match status" value="1"/>
</dbReference>
<reference evidence="11 12" key="1">
    <citation type="submission" date="2020-08" db="EMBL/GenBank/DDBJ databases">
        <title>Sequencing the genomes of 1000 actinobacteria strains.</title>
        <authorList>
            <person name="Klenk H.-P."/>
        </authorList>
    </citation>
    <scope>NUCLEOTIDE SEQUENCE [LARGE SCALE GENOMIC DNA]</scope>
    <source>
        <strain evidence="11 12">DSM 102030</strain>
    </source>
</reference>
<dbReference type="SUPFAM" id="SSF56112">
    <property type="entry name" value="Protein kinase-like (PK-like)"/>
    <property type="match status" value="1"/>
</dbReference>
<dbReference type="InterPro" id="IPR013222">
    <property type="entry name" value="Glyco_hyd_98_carb-bd"/>
</dbReference>
<dbReference type="EC" id="2.7.11.1" evidence="2"/>
<accession>A0A7W7RGX6</accession>
<evidence type="ECO:0000256" key="8">
    <source>
        <dbReference type="SAM" id="MobiDB-lite"/>
    </source>
</evidence>
<dbReference type="GO" id="GO:0004674">
    <property type="term" value="F:protein serine/threonine kinase activity"/>
    <property type="evidence" value="ECO:0007669"/>
    <property type="project" value="UniProtKB-EC"/>
</dbReference>